<feature type="transmembrane region" description="Helical" evidence="8">
    <location>
        <begin position="178"/>
        <end position="200"/>
    </location>
</feature>
<evidence type="ECO:0000313" key="11">
    <source>
        <dbReference type="EMBL" id="KAJ3438744.1"/>
    </source>
</evidence>
<evidence type="ECO:0000256" key="8">
    <source>
        <dbReference type="SAM" id="Phobius"/>
    </source>
</evidence>
<keyword evidence="4 9" id="KW-0732">Signal</keyword>
<dbReference type="SMART" id="SM01190">
    <property type="entry name" value="EMP24_GP25L"/>
    <property type="match status" value="1"/>
</dbReference>
<evidence type="ECO:0000256" key="3">
    <source>
        <dbReference type="ARBA" id="ARBA00022692"/>
    </source>
</evidence>
<accession>A0AAV7ZG44</accession>
<reference evidence="11" key="2">
    <citation type="submission" date="2022-08" db="EMBL/GenBank/DDBJ databases">
        <title>Novel sulphate-reducing endosymbionts in the free-living metamonad Anaeramoeba.</title>
        <authorList>
            <person name="Jerlstrom-Hultqvist J."/>
            <person name="Cepicka I."/>
            <person name="Gallot-Lavallee L."/>
            <person name="Salas-Leiva D."/>
            <person name="Curtis B.A."/>
            <person name="Zahonova K."/>
            <person name="Pipaliya S."/>
            <person name="Dacks J."/>
            <person name="Roger A.J."/>
        </authorList>
    </citation>
    <scope>NUCLEOTIDE SEQUENCE</scope>
    <source>
        <strain evidence="11">Busselton2</strain>
    </source>
</reference>
<gene>
    <name evidence="11" type="ORF">M0812_14757</name>
    <name evidence="12" type="ORF">M0813_18490</name>
</gene>
<keyword evidence="14" id="KW-1185">Reference proteome</keyword>
<protein>
    <submittedName>
        <fullName evidence="11">Transmembrane emp24 domain-containing protein</fullName>
    </submittedName>
</protein>
<keyword evidence="3 7" id="KW-0812">Transmembrane</keyword>
<evidence type="ECO:0000256" key="5">
    <source>
        <dbReference type="ARBA" id="ARBA00022989"/>
    </source>
</evidence>
<evidence type="ECO:0000256" key="2">
    <source>
        <dbReference type="ARBA" id="ARBA00007104"/>
    </source>
</evidence>
<dbReference type="EMBL" id="JANTQA010000032">
    <property type="protein sequence ID" value="KAJ3438744.1"/>
    <property type="molecule type" value="Genomic_DNA"/>
</dbReference>
<evidence type="ECO:0000256" key="4">
    <source>
        <dbReference type="ARBA" id="ARBA00022729"/>
    </source>
</evidence>
<comment type="caution">
    <text evidence="11">The sequence shown here is derived from an EMBL/GenBank/DDBJ whole genome shotgun (WGS) entry which is preliminary data.</text>
</comment>
<evidence type="ECO:0000313" key="12">
    <source>
        <dbReference type="EMBL" id="KAJ6247855.1"/>
    </source>
</evidence>
<dbReference type="PROSITE" id="PS50866">
    <property type="entry name" value="GOLD"/>
    <property type="match status" value="1"/>
</dbReference>
<dbReference type="Proteomes" id="UP001150062">
    <property type="component" value="Unassembled WGS sequence"/>
</dbReference>
<feature type="domain" description="GOLD" evidence="10">
    <location>
        <begin position="28"/>
        <end position="112"/>
    </location>
</feature>
<evidence type="ECO:0000256" key="1">
    <source>
        <dbReference type="ARBA" id="ARBA00004479"/>
    </source>
</evidence>
<feature type="signal peptide" evidence="9">
    <location>
        <begin position="1"/>
        <end position="18"/>
    </location>
</feature>
<keyword evidence="5 8" id="KW-1133">Transmembrane helix</keyword>
<evidence type="ECO:0000256" key="6">
    <source>
        <dbReference type="ARBA" id="ARBA00023136"/>
    </source>
</evidence>
<comment type="subcellular location">
    <subcellularLocation>
        <location evidence="1 7">Membrane</location>
        <topology evidence="1 7">Single-pass type I membrane protein</topology>
    </subcellularLocation>
</comment>
<dbReference type="Proteomes" id="UP001146793">
    <property type="component" value="Unassembled WGS sequence"/>
</dbReference>
<name>A0AAV7ZG44_9EUKA</name>
<evidence type="ECO:0000313" key="13">
    <source>
        <dbReference type="Proteomes" id="UP001146793"/>
    </source>
</evidence>
<evidence type="ECO:0000313" key="14">
    <source>
        <dbReference type="Proteomes" id="UP001150062"/>
    </source>
</evidence>
<reference evidence="12" key="1">
    <citation type="submission" date="2022-08" db="EMBL/GenBank/DDBJ databases">
        <title>Novel sulfate-reducing endosymbionts in the free-living metamonad Anaeramoeba.</title>
        <authorList>
            <person name="Jerlstrom-Hultqvist J."/>
            <person name="Cepicka I."/>
            <person name="Gallot-Lavallee L."/>
            <person name="Salas-Leiva D."/>
            <person name="Curtis B.A."/>
            <person name="Zahonova K."/>
            <person name="Pipaliya S."/>
            <person name="Dacks J."/>
            <person name="Roger A.J."/>
        </authorList>
    </citation>
    <scope>NUCLEOTIDE SEQUENCE</scope>
    <source>
        <strain evidence="12">Schooner1</strain>
    </source>
</reference>
<dbReference type="EMBL" id="JAOAOG010000122">
    <property type="protein sequence ID" value="KAJ6247855.1"/>
    <property type="molecule type" value="Genomic_DNA"/>
</dbReference>
<evidence type="ECO:0000259" key="10">
    <source>
        <dbReference type="PROSITE" id="PS50866"/>
    </source>
</evidence>
<organism evidence="11 13">
    <name type="scientific">Anaeramoeba flamelloides</name>
    <dbReference type="NCBI Taxonomy" id="1746091"/>
    <lineage>
        <taxon>Eukaryota</taxon>
        <taxon>Metamonada</taxon>
        <taxon>Anaeramoebidae</taxon>
        <taxon>Anaeramoeba</taxon>
    </lineage>
</organism>
<evidence type="ECO:0000256" key="7">
    <source>
        <dbReference type="RuleBase" id="RU003827"/>
    </source>
</evidence>
<dbReference type="InterPro" id="IPR015720">
    <property type="entry name" value="Emp24-like"/>
</dbReference>
<dbReference type="Pfam" id="PF01105">
    <property type="entry name" value="EMP24_GP25L"/>
    <property type="match status" value="1"/>
</dbReference>
<comment type="similarity">
    <text evidence="2 7">Belongs to the EMP24/GP25L family.</text>
</comment>
<dbReference type="PANTHER" id="PTHR22811">
    <property type="entry name" value="TRANSMEMBRANE EMP24 DOMAIN-CONTAINING PROTEIN"/>
    <property type="match status" value="1"/>
</dbReference>
<sequence length="213" mass="25097">MQISKLVLILLFILQTTCFRFNLKRNSEQCFYEKFPNNTKVNLDCVAMSDRNSFFSLNISSYDNNTIFQKNKIQETSFSFVSSQISEYSFCFSNKNFSNQPKNNEINLYIYSRLPLKFQDLTKETGILSNDQLQQIDNFGDRLGFLADDLLYINKLLDYLKTREKVHRNTSESTNTRVLYSSFCLTFLIIIVGAGQIWYLKKSFKDWLKKKQD</sequence>
<feature type="chain" id="PRO_5043798663" evidence="9">
    <location>
        <begin position="19"/>
        <end position="213"/>
    </location>
</feature>
<proteinExistence type="inferred from homology"/>
<dbReference type="InterPro" id="IPR009038">
    <property type="entry name" value="GOLD_dom"/>
</dbReference>
<dbReference type="AlphaFoldDB" id="A0AAV7ZG44"/>
<evidence type="ECO:0000256" key="9">
    <source>
        <dbReference type="SAM" id="SignalP"/>
    </source>
</evidence>
<dbReference type="GO" id="GO:0016020">
    <property type="term" value="C:membrane"/>
    <property type="evidence" value="ECO:0007669"/>
    <property type="project" value="UniProtKB-SubCell"/>
</dbReference>
<keyword evidence="6 8" id="KW-0472">Membrane</keyword>